<dbReference type="Proteomes" id="UP000515154">
    <property type="component" value="Linkage group LG24"/>
</dbReference>
<accession>A0A6P7TL97</accession>
<feature type="transmembrane region" description="Helical" evidence="1">
    <location>
        <begin position="7"/>
        <end position="27"/>
    </location>
</feature>
<protein>
    <submittedName>
        <fullName evidence="3 4">Uncharacterized protein LOC115223876 isoform X1</fullName>
    </submittedName>
</protein>
<evidence type="ECO:0000313" key="2">
    <source>
        <dbReference type="Proteomes" id="UP000515154"/>
    </source>
</evidence>
<dbReference type="Gene3D" id="2.60.40.10">
    <property type="entry name" value="Immunoglobulins"/>
    <property type="match status" value="1"/>
</dbReference>
<name>A0A6P7TL97_9MOLL</name>
<dbReference type="RefSeq" id="XP_029650442.1">
    <property type="nucleotide sequence ID" value="XM_029794582.2"/>
</dbReference>
<reference evidence="3 4" key="1">
    <citation type="submission" date="2025-08" db="UniProtKB">
        <authorList>
            <consortium name="RefSeq"/>
        </authorList>
    </citation>
    <scope>IDENTIFICATION</scope>
</reference>
<dbReference type="AlphaFoldDB" id="A0A6P7TL97"/>
<dbReference type="SUPFAM" id="SSF49265">
    <property type="entry name" value="Fibronectin type III"/>
    <property type="match status" value="1"/>
</dbReference>
<gene>
    <name evidence="3 4" type="primary">LOC115223876</name>
</gene>
<organism evidence="2 3">
    <name type="scientific">Octopus sinensis</name>
    <name type="common">East Asian common octopus</name>
    <dbReference type="NCBI Taxonomy" id="2607531"/>
    <lineage>
        <taxon>Eukaryota</taxon>
        <taxon>Metazoa</taxon>
        <taxon>Spiralia</taxon>
        <taxon>Lophotrochozoa</taxon>
        <taxon>Mollusca</taxon>
        <taxon>Cephalopoda</taxon>
        <taxon>Coleoidea</taxon>
        <taxon>Octopodiformes</taxon>
        <taxon>Octopoda</taxon>
        <taxon>Incirrata</taxon>
        <taxon>Octopodidae</taxon>
        <taxon>Octopus</taxon>
    </lineage>
</organism>
<keyword evidence="2" id="KW-1185">Reference proteome</keyword>
<evidence type="ECO:0000313" key="3">
    <source>
        <dbReference type="RefSeq" id="XP_029650442.1"/>
    </source>
</evidence>
<keyword evidence="1" id="KW-0812">Transmembrane</keyword>
<dbReference type="KEGG" id="osn:115223876"/>
<sequence>MHHTMAIFAHLHSFPIILLLCCSMVLITDGHRDGRKFGAEEEDSDDDGEPSTTDGLLQLKIVNVKHNSALFSWFSTIPSRSGLVKCEVVSTPENKQGKVTEIMNSLPTNWTQLQLTELTNSTQYTVFIICSVDTDVYNSNSIQFITGVPLTTTVKPKPITSTPTPHTGPYLETANESQVTDVVLGVLSAVLGAVVISTSAFYLCKKYQRNQRILRFYREAAEVDTNPFGVIYVYFDDSTTNSNIGSD</sequence>
<keyword evidence="1" id="KW-1133">Transmembrane helix</keyword>
<dbReference type="InterPro" id="IPR036116">
    <property type="entry name" value="FN3_sf"/>
</dbReference>
<evidence type="ECO:0000256" key="1">
    <source>
        <dbReference type="SAM" id="Phobius"/>
    </source>
</evidence>
<evidence type="ECO:0000313" key="4">
    <source>
        <dbReference type="RefSeq" id="XP_036368754.1"/>
    </source>
</evidence>
<keyword evidence="1" id="KW-0472">Membrane</keyword>
<dbReference type="RefSeq" id="XP_036368754.1">
    <property type="nucleotide sequence ID" value="XM_036512861.1"/>
</dbReference>
<feature type="transmembrane region" description="Helical" evidence="1">
    <location>
        <begin position="182"/>
        <end position="204"/>
    </location>
</feature>
<proteinExistence type="predicted"/>
<dbReference type="InterPro" id="IPR013783">
    <property type="entry name" value="Ig-like_fold"/>
</dbReference>